<dbReference type="PRINTS" id="PR00344">
    <property type="entry name" value="BCTRLSENSOR"/>
</dbReference>
<dbReference type="InterPro" id="IPR036890">
    <property type="entry name" value="HATPase_C_sf"/>
</dbReference>
<organism evidence="7 8">
    <name type="scientific">[Clostridium] celerecrescens 18A</name>
    <dbReference type="NCBI Taxonomy" id="1286362"/>
    <lineage>
        <taxon>Bacteria</taxon>
        <taxon>Bacillati</taxon>
        <taxon>Bacillota</taxon>
        <taxon>Clostridia</taxon>
        <taxon>Lachnospirales</taxon>
        <taxon>Lachnospiraceae</taxon>
        <taxon>Lacrimispora</taxon>
    </lineage>
</organism>
<dbReference type="Gene3D" id="3.30.565.10">
    <property type="entry name" value="Histidine kinase-like ATPase, C-terminal domain"/>
    <property type="match status" value="1"/>
</dbReference>
<evidence type="ECO:0000313" key="8">
    <source>
        <dbReference type="Proteomes" id="UP000231092"/>
    </source>
</evidence>
<name>A0A2M8Z2C9_9FIRM</name>
<dbReference type="OrthoDB" id="9809348at2"/>
<keyword evidence="4" id="KW-0902">Two-component regulatory system</keyword>
<dbReference type="RefSeq" id="WP_100304216.1">
    <property type="nucleotide sequence ID" value="NZ_PGET01000001.1"/>
</dbReference>
<dbReference type="InterPro" id="IPR004358">
    <property type="entry name" value="Sig_transdc_His_kin-like_C"/>
</dbReference>
<dbReference type="Pfam" id="PF02518">
    <property type="entry name" value="HATPase_c"/>
    <property type="match status" value="1"/>
</dbReference>
<dbReference type="InterPro" id="IPR003594">
    <property type="entry name" value="HATPase_dom"/>
</dbReference>
<keyword evidence="5" id="KW-1133">Transmembrane helix</keyword>
<dbReference type="AlphaFoldDB" id="A0A2M8Z2C9"/>
<sequence>MMKKSDFQLSFPKMNNQLKLMLILEAIVLMGAYIIITGAYQNLERHKTEEAVRQLNGTLMTNIEHTANALDTLTKSLISSEAYEVSPSLWSYLKSRARQKENPGRVDGLFIEKYYQLTILFPQLNCLFLFRPEGDLMSYKYNDQKYHLLQELPESDWVTTLKENRGALSFITQKEAEDLGYQVNNRLLFAGRVLNNISASRPVAIILAGINISDLQYDFKYNKLFDSQQFACFDANKKLLFSSDGFEDITWQDIQSPRVEDPYAYYLTANDNHTLYSVIATDKKDITQSSSFLRPVFLMIILVIFLSNLLLSWMITKRVIKSYGEMTKQVYQKNLAEKDLNLQMLRSQINPHFLYNTLDRMRMASLNANYPHLATMCELLAKILRFGVSEANKLVTVEEEHAHLEEYIHLIKLSYANVSISTSLDPEILSCRMLKLLLQPLVENSINHGIIDDASNGSIQIWGYEKDGELIFTVSDNGNGMDEEHLALLRDYLEDKNTAFHSIGLKNIRKRIQLYYGKEYDLYIESRLHQGTTVTIKIPVVKE</sequence>
<evidence type="ECO:0000256" key="3">
    <source>
        <dbReference type="ARBA" id="ARBA00022777"/>
    </source>
</evidence>
<keyword evidence="5" id="KW-0812">Transmembrane</keyword>
<gene>
    <name evidence="7" type="ORF">H171_1070</name>
</gene>
<dbReference type="GO" id="GO:0016020">
    <property type="term" value="C:membrane"/>
    <property type="evidence" value="ECO:0007669"/>
    <property type="project" value="InterPro"/>
</dbReference>
<dbReference type="SUPFAM" id="SSF55874">
    <property type="entry name" value="ATPase domain of HSP90 chaperone/DNA topoisomerase II/histidine kinase"/>
    <property type="match status" value="1"/>
</dbReference>
<keyword evidence="3 7" id="KW-0418">Kinase</keyword>
<dbReference type="Proteomes" id="UP000231092">
    <property type="component" value="Unassembled WGS sequence"/>
</dbReference>
<dbReference type="InterPro" id="IPR050640">
    <property type="entry name" value="Bact_2-comp_sensor_kinase"/>
</dbReference>
<evidence type="ECO:0000256" key="5">
    <source>
        <dbReference type="SAM" id="Phobius"/>
    </source>
</evidence>
<dbReference type="PROSITE" id="PS50109">
    <property type="entry name" value="HIS_KIN"/>
    <property type="match status" value="1"/>
</dbReference>
<protein>
    <recommendedName>
        <fullName evidence="2">histidine kinase</fullName>
        <ecNumber evidence="2">2.7.13.3</ecNumber>
    </recommendedName>
</protein>
<dbReference type="InterPro" id="IPR005467">
    <property type="entry name" value="His_kinase_dom"/>
</dbReference>
<dbReference type="PANTHER" id="PTHR34220">
    <property type="entry name" value="SENSOR HISTIDINE KINASE YPDA"/>
    <property type="match status" value="1"/>
</dbReference>
<evidence type="ECO:0000313" key="7">
    <source>
        <dbReference type="EMBL" id="PJJ27601.1"/>
    </source>
</evidence>
<dbReference type="EMBL" id="PGET01000001">
    <property type="protein sequence ID" value="PJJ27601.1"/>
    <property type="molecule type" value="Genomic_DNA"/>
</dbReference>
<keyword evidence="5" id="KW-0472">Membrane</keyword>
<evidence type="ECO:0000256" key="4">
    <source>
        <dbReference type="ARBA" id="ARBA00023012"/>
    </source>
</evidence>
<comment type="catalytic activity">
    <reaction evidence="1">
        <text>ATP + protein L-histidine = ADP + protein N-phospho-L-histidine.</text>
        <dbReference type="EC" id="2.7.13.3"/>
    </reaction>
</comment>
<proteinExistence type="predicted"/>
<feature type="domain" description="Histidine kinase" evidence="6">
    <location>
        <begin position="434"/>
        <end position="542"/>
    </location>
</feature>
<evidence type="ECO:0000259" key="6">
    <source>
        <dbReference type="PROSITE" id="PS50109"/>
    </source>
</evidence>
<accession>A0A2M8Z2C9</accession>
<reference evidence="7 8" key="1">
    <citation type="submission" date="2017-11" db="EMBL/GenBank/DDBJ databases">
        <title>Understudied soil microbes with underappreciated capabilities: Untangling the Clostridium saccharolyticum group.</title>
        <authorList>
            <person name="Leschine S."/>
        </authorList>
    </citation>
    <scope>NUCLEOTIDE SEQUENCE [LARGE SCALE GENOMIC DNA]</scope>
    <source>
        <strain evidence="7 8">18A</strain>
    </source>
</reference>
<dbReference type="PANTHER" id="PTHR34220:SF7">
    <property type="entry name" value="SENSOR HISTIDINE KINASE YPDA"/>
    <property type="match status" value="1"/>
</dbReference>
<dbReference type="SMART" id="SM00387">
    <property type="entry name" value="HATPase_c"/>
    <property type="match status" value="1"/>
</dbReference>
<keyword evidence="3 7" id="KW-0808">Transferase</keyword>
<dbReference type="Pfam" id="PF06580">
    <property type="entry name" value="His_kinase"/>
    <property type="match status" value="1"/>
</dbReference>
<dbReference type="InterPro" id="IPR010559">
    <property type="entry name" value="Sig_transdc_His_kin_internal"/>
</dbReference>
<dbReference type="EC" id="2.7.13.3" evidence="2"/>
<evidence type="ECO:0000256" key="1">
    <source>
        <dbReference type="ARBA" id="ARBA00000085"/>
    </source>
</evidence>
<feature type="transmembrane region" description="Helical" evidence="5">
    <location>
        <begin position="296"/>
        <end position="316"/>
    </location>
</feature>
<comment type="caution">
    <text evidence="7">The sequence shown here is derived from an EMBL/GenBank/DDBJ whole genome shotgun (WGS) entry which is preliminary data.</text>
</comment>
<dbReference type="GO" id="GO:0000155">
    <property type="term" value="F:phosphorelay sensor kinase activity"/>
    <property type="evidence" value="ECO:0007669"/>
    <property type="project" value="InterPro"/>
</dbReference>
<feature type="transmembrane region" description="Helical" evidence="5">
    <location>
        <begin position="20"/>
        <end position="40"/>
    </location>
</feature>
<evidence type="ECO:0000256" key="2">
    <source>
        <dbReference type="ARBA" id="ARBA00012438"/>
    </source>
</evidence>